<protein>
    <submittedName>
        <fullName evidence="2">Uncharacterized protein</fullName>
    </submittedName>
</protein>
<sequence length="146" mass="15646">MLTRRSLLCLVALLLAAPSVLADTGDPAEPVRVALQLSDHDPIRQSMVLNVANNLVNHYGADAVEVEVVVFGPGLTLLRDTSDFAPRVTSLAESQGVRFSYCEITVSSMERREGQRPRLVPVAEATPSGAVRIIDLVAAGYTHLAP</sequence>
<proteinExistence type="predicted"/>
<evidence type="ECO:0000313" key="2">
    <source>
        <dbReference type="EMBL" id="AHE98034.1"/>
    </source>
</evidence>
<gene>
    <name evidence="2" type="ORF">THITH_06935</name>
</gene>
<evidence type="ECO:0000313" key="3">
    <source>
        <dbReference type="Proteomes" id="UP000005289"/>
    </source>
</evidence>
<dbReference type="InterPro" id="IPR003787">
    <property type="entry name" value="Sulphur_relay_DsrE/F-like"/>
</dbReference>
<dbReference type="PANTHER" id="PTHR37691">
    <property type="entry name" value="BLR3518 PROTEIN"/>
    <property type="match status" value="1"/>
</dbReference>
<reference evidence="2 3" key="1">
    <citation type="submission" date="2013-12" db="EMBL/GenBank/DDBJ databases">
        <authorList>
            <consortium name="DOE Joint Genome Institute"/>
            <person name="Muyzer G."/>
            <person name="Huntemann M."/>
            <person name="Han J."/>
            <person name="Chen A."/>
            <person name="Kyrpides N."/>
            <person name="Mavromatis K."/>
            <person name="Markowitz V."/>
            <person name="Palaniappan K."/>
            <person name="Ivanova N."/>
            <person name="Schaumberg A."/>
            <person name="Pati A."/>
            <person name="Liolios K."/>
            <person name="Nordberg H.P."/>
            <person name="Cantor M.N."/>
            <person name="Hua S.X."/>
            <person name="Woyke T."/>
        </authorList>
    </citation>
    <scope>NUCLEOTIDE SEQUENCE [LARGE SCALE GENOMIC DNA]</scope>
    <source>
        <strain evidence="2 3">ARh 1</strain>
    </source>
</reference>
<organism evidence="2 3">
    <name type="scientific">Thioalkalivibrio paradoxus ARh 1</name>
    <dbReference type="NCBI Taxonomy" id="713585"/>
    <lineage>
        <taxon>Bacteria</taxon>
        <taxon>Pseudomonadati</taxon>
        <taxon>Pseudomonadota</taxon>
        <taxon>Gammaproteobacteria</taxon>
        <taxon>Chromatiales</taxon>
        <taxon>Ectothiorhodospiraceae</taxon>
        <taxon>Thioalkalivibrio</taxon>
    </lineage>
</organism>
<evidence type="ECO:0000256" key="1">
    <source>
        <dbReference type="SAM" id="SignalP"/>
    </source>
</evidence>
<dbReference type="OrthoDB" id="6368782at2"/>
<name>W0DHC5_9GAMM</name>
<dbReference type="InterPro" id="IPR027396">
    <property type="entry name" value="DsrEFH-like"/>
</dbReference>
<dbReference type="AlphaFoldDB" id="W0DHC5"/>
<dbReference type="RefSeq" id="WP_006747858.1">
    <property type="nucleotide sequence ID" value="NZ_CP007029.1"/>
</dbReference>
<dbReference type="KEGG" id="tti:THITH_06935"/>
<dbReference type="STRING" id="713585.THITH_06935"/>
<dbReference type="Proteomes" id="UP000005289">
    <property type="component" value="Chromosome"/>
</dbReference>
<dbReference type="EMBL" id="CP007029">
    <property type="protein sequence ID" value="AHE98034.1"/>
    <property type="molecule type" value="Genomic_DNA"/>
</dbReference>
<dbReference type="Gene3D" id="3.40.1260.10">
    <property type="entry name" value="DsrEFH-like"/>
    <property type="match status" value="1"/>
</dbReference>
<dbReference type="HOGENOM" id="CLU_127515_1_1_6"/>
<dbReference type="PANTHER" id="PTHR37691:SF1">
    <property type="entry name" value="BLR3518 PROTEIN"/>
    <property type="match status" value="1"/>
</dbReference>
<accession>W0DHC5</accession>
<dbReference type="Pfam" id="PF02635">
    <property type="entry name" value="DsrE"/>
    <property type="match status" value="1"/>
</dbReference>
<keyword evidence="3" id="KW-1185">Reference proteome</keyword>
<feature type="signal peptide" evidence="1">
    <location>
        <begin position="1"/>
        <end position="22"/>
    </location>
</feature>
<feature type="chain" id="PRO_5004786843" evidence="1">
    <location>
        <begin position="23"/>
        <end position="146"/>
    </location>
</feature>
<dbReference type="SUPFAM" id="SSF75169">
    <property type="entry name" value="DsrEFH-like"/>
    <property type="match status" value="1"/>
</dbReference>
<keyword evidence="1" id="KW-0732">Signal</keyword>